<evidence type="ECO:0000259" key="3">
    <source>
        <dbReference type="PROSITE" id="PS51043"/>
    </source>
</evidence>
<dbReference type="STRING" id="400727.A0A2T7P027"/>
<dbReference type="Proteomes" id="UP000245119">
    <property type="component" value="Linkage Group LG8"/>
</dbReference>
<dbReference type="InterPro" id="IPR058055">
    <property type="entry name" value="PA-PLA1"/>
</dbReference>
<dbReference type="InterPro" id="IPR004177">
    <property type="entry name" value="DDHD_dom"/>
</dbReference>
<dbReference type="Pfam" id="PF23463">
    <property type="entry name" value="WWE_2"/>
    <property type="match status" value="1"/>
</dbReference>
<reference evidence="4 5" key="1">
    <citation type="submission" date="2018-04" db="EMBL/GenBank/DDBJ databases">
        <title>The genome of golden apple snail Pomacea canaliculata provides insight into stress tolerance and invasive adaptation.</title>
        <authorList>
            <person name="Liu C."/>
            <person name="Liu B."/>
            <person name="Ren Y."/>
            <person name="Zhang Y."/>
            <person name="Wang H."/>
            <person name="Li S."/>
            <person name="Jiang F."/>
            <person name="Yin L."/>
            <person name="Zhang G."/>
            <person name="Qian W."/>
            <person name="Fan W."/>
        </authorList>
    </citation>
    <scope>NUCLEOTIDE SEQUENCE [LARGE SCALE GENOMIC DNA]</scope>
    <source>
        <strain evidence="4">SZHN2017</strain>
        <tissue evidence="4">Muscle</tissue>
    </source>
</reference>
<organism evidence="4 5">
    <name type="scientific">Pomacea canaliculata</name>
    <name type="common">Golden apple snail</name>
    <dbReference type="NCBI Taxonomy" id="400727"/>
    <lineage>
        <taxon>Eukaryota</taxon>
        <taxon>Metazoa</taxon>
        <taxon>Spiralia</taxon>
        <taxon>Lophotrochozoa</taxon>
        <taxon>Mollusca</taxon>
        <taxon>Gastropoda</taxon>
        <taxon>Caenogastropoda</taxon>
        <taxon>Architaenioglossa</taxon>
        <taxon>Ampullarioidea</taxon>
        <taxon>Ampullariidae</taxon>
        <taxon>Pomacea</taxon>
    </lineage>
</organism>
<dbReference type="GO" id="GO:0046872">
    <property type="term" value="F:metal ion binding"/>
    <property type="evidence" value="ECO:0007669"/>
    <property type="project" value="InterPro"/>
</dbReference>
<dbReference type="SMART" id="SM01127">
    <property type="entry name" value="DDHD"/>
    <property type="match status" value="1"/>
</dbReference>
<name>A0A2T7P027_POMCA</name>
<dbReference type="PANTHER" id="PTHR23509:SF48">
    <property type="entry name" value="INTRACELLULAR PHOSPHOLIPASE A1"/>
    <property type="match status" value="1"/>
</dbReference>
<feature type="region of interest" description="Disordered" evidence="2">
    <location>
        <begin position="1"/>
        <end position="39"/>
    </location>
</feature>
<accession>A0A2T7P027</accession>
<evidence type="ECO:0000313" key="5">
    <source>
        <dbReference type="Proteomes" id="UP000245119"/>
    </source>
</evidence>
<dbReference type="PANTHER" id="PTHR23509">
    <property type="entry name" value="PA-PL1 PHOSPHOLIPASE FAMILY"/>
    <property type="match status" value="1"/>
</dbReference>
<evidence type="ECO:0000256" key="1">
    <source>
        <dbReference type="ARBA" id="ARBA00038464"/>
    </source>
</evidence>
<evidence type="ECO:0000313" key="4">
    <source>
        <dbReference type="EMBL" id="PVD26769.1"/>
    </source>
</evidence>
<evidence type="ECO:0000256" key="2">
    <source>
        <dbReference type="SAM" id="MobiDB-lite"/>
    </source>
</evidence>
<dbReference type="Pfam" id="PF02862">
    <property type="entry name" value="DDHD"/>
    <property type="match status" value="1"/>
</dbReference>
<protein>
    <recommendedName>
        <fullName evidence="3">DDHD domain-containing protein</fullName>
    </recommendedName>
</protein>
<sequence length="766" mass="87477">MYSTLSTDPDAVQSSDDDDSVDVDNSTETPSPTADSPRHRRYLYPKKEFVDKLRPEEIRWFHRSENAKKWAAFIGYDSLRIECRYRALEVDSNGDLDANERILVLGGLYEVDVVKKKCFPVYWSGDVSDIIRGAWFYDCTWQPLEDRYAILIEEDHITHFLGQRLESECTQTTKGHKPVIHNIKFREFHVDWNATNEVYMFSESTSSKFMRSVGKSLGWQKSGTRLHRGYRVEAVMDDKPADITHLVFVIHGIGQKMDSGRIVRCCKDLRGCVVSIERKLFPDLGSSNQRAEFLPVEWRSSLKLDGDTVESITPHKMKGVRNILNSSAMDILYYTSPLYRSEITHSLRAELVRLYHMFCNRHPYFEANGGKVSIVAHSLGNVITYDIITGWDPIRLYDQFLTSVFEGEQVDAQSNNPQVLEELGTTHKRVMELEVLRKHLKEKQAIEESLPFQVENLFCVGSPLAVFLALRGIRPQGTGSHAHLMPTSKCRRLFNIYHPSDPVAYRLEPLVLKHYATIMPLPIHLHSASHHSSYVGMPRKAYAPFQGSADGIAQKTCTEDGQDSSGKEECLENFVTAGTSHKTEAKSDGKVKGFSFAFLKVANSIGFSSPDKLTYEVGRWLADRKSKKDDNEMSAELKMLQSLDHEAQHAQAAIQYPEPKDIDKTELEYRLDYQLRERSMENSYVSLLTSHTSYWTSRDVALFLLVHLFPQLQEEGWSGWEQRLRRMSAVHVATDDRRQVCGLAALATCNTRGGYFQQTPPHQPPR</sequence>
<dbReference type="OrthoDB" id="431378at2759"/>
<comment type="similarity">
    <text evidence="1">Belongs to the PA-PLA1 family.</text>
</comment>
<dbReference type="InterPro" id="IPR057826">
    <property type="entry name" value="WWE_C20G8.02"/>
</dbReference>
<dbReference type="GO" id="GO:0004620">
    <property type="term" value="F:phospholipase activity"/>
    <property type="evidence" value="ECO:0007669"/>
    <property type="project" value="TreeGrafter"/>
</dbReference>
<dbReference type="PROSITE" id="PS51043">
    <property type="entry name" value="DDHD"/>
    <property type="match status" value="1"/>
</dbReference>
<dbReference type="GO" id="GO:0005737">
    <property type="term" value="C:cytoplasm"/>
    <property type="evidence" value="ECO:0007669"/>
    <property type="project" value="TreeGrafter"/>
</dbReference>
<dbReference type="EMBL" id="PZQS01000008">
    <property type="protein sequence ID" value="PVD26769.1"/>
    <property type="molecule type" value="Genomic_DNA"/>
</dbReference>
<dbReference type="AlphaFoldDB" id="A0A2T7P027"/>
<keyword evidence="5" id="KW-1185">Reference proteome</keyword>
<proteinExistence type="inferred from homology"/>
<gene>
    <name evidence="4" type="ORF">C0Q70_14447</name>
</gene>
<comment type="caution">
    <text evidence="4">The sequence shown here is derived from an EMBL/GenBank/DDBJ whole genome shotgun (WGS) entry which is preliminary data.</text>
</comment>
<feature type="domain" description="DDHD" evidence="3">
    <location>
        <begin position="450"/>
        <end position="710"/>
    </location>
</feature>